<protein>
    <submittedName>
        <fullName evidence="1">Uncharacterized protein</fullName>
    </submittedName>
</protein>
<comment type="caution">
    <text evidence="1">The sequence shown here is derived from an EMBL/GenBank/DDBJ whole genome shotgun (WGS) entry which is preliminary data.</text>
</comment>
<evidence type="ECO:0000313" key="2">
    <source>
        <dbReference type="Proteomes" id="UP001420932"/>
    </source>
</evidence>
<keyword evidence="2" id="KW-1185">Reference proteome</keyword>
<gene>
    <name evidence="1" type="ORF">Syun_025900</name>
</gene>
<accession>A0AAP0EV58</accession>
<dbReference type="Proteomes" id="UP001420932">
    <property type="component" value="Unassembled WGS sequence"/>
</dbReference>
<dbReference type="AlphaFoldDB" id="A0AAP0EV58"/>
<proteinExistence type="predicted"/>
<evidence type="ECO:0000313" key="1">
    <source>
        <dbReference type="EMBL" id="KAK9098855.1"/>
    </source>
</evidence>
<dbReference type="EMBL" id="JBBNAF010000011">
    <property type="protein sequence ID" value="KAK9098855.1"/>
    <property type="molecule type" value="Genomic_DNA"/>
</dbReference>
<reference evidence="1 2" key="1">
    <citation type="submission" date="2024-01" db="EMBL/GenBank/DDBJ databases">
        <title>Genome assemblies of Stephania.</title>
        <authorList>
            <person name="Yang L."/>
        </authorList>
    </citation>
    <scope>NUCLEOTIDE SEQUENCE [LARGE SCALE GENOMIC DNA]</scope>
    <source>
        <strain evidence="1">YNDBR</strain>
        <tissue evidence="1">Leaf</tissue>
    </source>
</reference>
<name>A0AAP0EV58_9MAGN</name>
<organism evidence="1 2">
    <name type="scientific">Stephania yunnanensis</name>
    <dbReference type="NCBI Taxonomy" id="152371"/>
    <lineage>
        <taxon>Eukaryota</taxon>
        <taxon>Viridiplantae</taxon>
        <taxon>Streptophyta</taxon>
        <taxon>Embryophyta</taxon>
        <taxon>Tracheophyta</taxon>
        <taxon>Spermatophyta</taxon>
        <taxon>Magnoliopsida</taxon>
        <taxon>Ranunculales</taxon>
        <taxon>Menispermaceae</taxon>
        <taxon>Menispermoideae</taxon>
        <taxon>Cissampelideae</taxon>
        <taxon>Stephania</taxon>
    </lineage>
</organism>
<sequence>MVREMISRCAGYAAAQAHVVRVAHKEQATFTIHPGVEPAVVVLVRADLAMVSGMSRE</sequence>